<comment type="function">
    <text evidence="16">Cytochrome bo(3) ubiquinol terminal oxidase is the component of the aerobic respiratory chain of E.coli that predominates when cells are grown at high aeration. Has proton pump activity across the membrane in addition to electron transfer, pumping 2 protons/electron.</text>
</comment>
<dbReference type="InterPro" id="IPR045187">
    <property type="entry name" value="CcO_II"/>
</dbReference>
<organism evidence="22 25">
    <name type="scientific">Aeromonas caviae</name>
    <name type="common">Aeromonas punctata</name>
    <dbReference type="NCBI Taxonomy" id="648"/>
    <lineage>
        <taxon>Bacteria</taxon>
        <taxon>Pseudomonadati</taxon>
        <taxon>Pseudomonadota</taxon>
        <taxon>Gammaproteobacteria</taxon>
        <taxon>Aeromonadales</taxon>
        <taxon>Aeromonadaceae</taxon>
        <taxon>Aeromonas</taxon>
    </lineage>
</organism>
<dbReference type="Pfam" id="PF06481">
    <property type="entry name" value="COX_ARM"/>
    <property type="match status" value="1"/>
</dbReference>
<keyword evidence="7 17" id="KW-0679">Respiratory chain</keyword>
<name>A0A2X4NDY4_AERCA</name>
<dbReference type="KEGG" id="acav:VI35_14145"/>
<keyword evidence="15" id="KW-0449">Lipoprotein</keyword>
<dbReference type="SUPFAM" id="SSF49503">
    <property type="entry name" value="Cupredoxins"/>
    <property type="match status" value="1"/>
</dbReference>
<proteinExistence type="inferred from homology"/>
<dbReference type="Proteomes" id="UP001218423">
    <property type="component" value="Chromosome"/>
</dbReference>
<dbReference type="GO" id="GO:0016682">
    <property type="term" value="F:oxidoreductase activity, acting on diphenols and related substances as donors, oxygen as acceptor"/>
    <property type="evidence" value="ECO:0007669"/>
    <property type="project" value="InterPro"/>
</dbReference>
<evidence type="ECO:0000313" key="25">
    <source>
        <dbReference type="Proteomes" id="UP000515756"/>
    </source>
</evidence>
<dbReference type="RefSeq" id="WP_080767819.1">
    <property type="nucleotide sequence ID" value="NZ_AP021927.1"/>
</dbReference>
<evidence type="ECO:0000256" key="14">
    <source>
        <dbReference type="ARBA" id="ARBA00023139"/>
    </source>
</evidence>
<evidence type="ECO:0000256" key="12">
    <source>
        <dbReference type="ARBA" id="ARBA00023002"/>
    </source>
</evidence>
<comment type="subcellular location">
    <subcellularLocation>
        <location evidence="1">Cell inner membrane</location>
        <topology evidence="1">Multi-pass membrane protein</topology>
    </subcellularLocation>
    <subcellularLocation>
        <location evidence="17">Cell membrane</location>
    </subcellularLocation>
</comment>
<feature type="domain" description="Cytochrome oxidase subunit II copper A binding" evidence="19">
    <location>
        <begin position="124"/>
        <end position="237"/>
    </location>
</feature>
<evidence type="ECO:0000256" key="4">
    <source>
        <dbReference type="ARBA" id="ARBA00022448"/>
    </source>
</evidence>
<keyword evidence="5 17" id="KW-1003">Cell membrane</keyword>
<keyword evidence="13 17" id="KW-0472">Membrane</keyword>
<evidence type="ECO:0000256" key="11">
    <source>
        <dbReference type="ARBA" id="ARBA00022989"/>
    </source>
</evidence>
<dbReference type="PROSITE" id="PS50999">
    <property type="entry name" value="COX2_TM"/>
    <property type="match status" value="1"/>
</dbReference>
<comment type="subunit">
    <text evidence="3">Heterooctamer of two A chains, two B chains, two C chains and two D chains.</text>
</comment>
<dbReference type="InterPro" id="IPR011759">
    <property type="entry name" value="Cyt_c_oxidase_su2_TM_dom"/>
</dbReference>
<dbReference type="EMBL" id="BPOP01000030">
    <property type="protein sequence ID" value="GJB92802.1"/>
    <property type="molecule type" value="Genomic_DNA"/>
</dbReference>
<dbReference type="OrthoDB" id="9783445at2"/>
<dbReference type="Proteomes" id="UP000737420">
    <property type="component" value="Unassembled WGS sequence"/>
</dbReference>
<dbReference type="GeneID" id="48821747"/>
<dbReference type="GO" id="GO:0004129">
    <property type="term" value="F:cytochrome-c oxidase activity"/>
    <property type="evidence" value="ECO:0007669"/>
    <property type="project" value="UniProtKB-UniRule"/>
</dbReference>
<dbReference type="PANTHER" id="PTHR22888:SF18">
    <property type="entry name" value="CYTOCHROME BO(3) UBIQUINOL OXIDASE SUBUNIT 2"/>
    <property type="match status" value="1"/>
</dbReference>
<reference evidence="23 26" key="3">
    <citation type="submission" date="2021-07" db="EMBL/GenBank/DDBJ databases">
        <title>Draft genome sequence of carbapenem-resistant Aeromonas spp. in Japan.</title>
        <authorList>
            <person name="Maehana S."/>
            <person name="Suzuki M."/>
            <person name="Kitasato H."/>
        </authorList>
    </citation>
    <scope>NUCLEOTIDE SEQUENCE [LARGE SCALE GENOMIC DNA]</scope>
    <source>
        <strain evidence="23 26">KAM382</strain>
    </source>
</reference>
<dbReference type="PROSITE" id="PS50857">
    <property type="entry name" value="COX2_CUA"/>
    <property type="match status" value="1"/>
</dbReference>
<sequence>MRLFDVKRGLGALLLLATASLLSGCDMALMSPKGQVGMEQKSLILTALGLMLIVVVPVIVMAVAFAYKYRASNTSATYAPDWAHSNKIEAVVWTVPVIIIVILAVITWKTSHSLDPYKPLESDVKPVQVDVISLDWKWLFVYPELGIASVNELAFPVNTPVNFRVTSDTVMNSFFIPQLGGQIYAMAGMQTKLHLIANEAGEYKGISGGYSGAGFSGMKFKAIATQDQAGFDAWVAKVKASSKALSTMDEFNALAKKSENHPVEYFASADPKLFVNIINKFMGGMSHGGHATPAAGSADHEGMNHEAMNHDAAPKAGAMDHEGMNHEASQEDAMENQAMNHDAHAGHMAMSADKSVKAGSEE</sequence>
<dbReference type="Proteomes" id="UP000515756">
    <property type="component" value="Chromosome"/>
</dbReference>
<dbReference type="PANTHER" id="PTHR22888">
    <property type="entry name" value="CYTOCHROME C OXIDASE, SUBUNIT II"/>
    <property type="match status" value="1"/>
</dbReference>
<dbReference type="GO" id="GO:0042773">
    <property type="term" value="P:ATP synthesis coupled electron transport"/>
    <property type="evidence" value="ECO:0007669"/>
    <property type="project" value="TreeGrafter"/>
</dbReference>
<dbReference type="GO" id="GO:0005886">
    <property type="term" value="C:plasma membrane"/>
    <property type="evidence" value="ECO:0007669"/>
    <property type="project" value="UniProtKB-SubCell"/>
</dbReference>
<evidence type="ECO:0000256" key="15">
    <source>
        <dbReference type="ARBA" id="ARBA00023288"/>
    </source>
</evidence>
<evidence type="ECO:0000256" key="7">
    <source>
        <dbReference type="ARBA" id="ARBA00022660"/>
    </source>
</evidence>
<keyword evidence="12 17" id="KW-0560">Oxidoreductase</keyword>
<keyword evidence="8 18" id="KW-0812">Transmembrane</keyword>
<accession>A0A2X4NDY4</accession>
<dbReference type="InterPro" id="IPR002429">
    <property type="entry name" value="CcO_II-like_C"/>
</dbReference>
<dbReference type="NCBIfam" id="NF007816">
    <property type="entry name" value="PRK10525.1"/>
    <property type="match status" value="1"/>
</dbReference>
<feature type="transmembrane region" description="Helical" evidence="18">
    <location>
        <begin position="88"/>
        <end position="108"/>
    </location>
</feature>
<dbReference type="FunFam" id="2.60.40.420:FF:000008">
    <property type="entry name" value="Ubiquinol oxidase subunit 2"/>
    <property type="match status" value="1"/>
</dbReference>
<keyword evidence="6" id="KW-0997">Cell inner membrane</keyword>
<dbReference type="SUPFAM" id="SSF81464">
    <property type="entry name" value="Cytochrome c oxidase subunit II-like, transmembrane region"/>
    <property type="match status" value="1"/>
</dbReference>
<evidence type="ECO:0000256" key="1">
    <source>
        <dbReference type="ARBA" id="ARBA00004429"/>
    </source>
</evidence>
<evidence type="ECO:0000256" key="8">
    <source>
        <dbReference type="ARBA" id="ARBA00022692"/>
    </source>
</evidence>
<feature type="transmembrane region" description="Helical" evidence="18">
    <location>
        <begin position="43"/>
        <end position="67"/>
    </location>
</feature>
<dbReference type="Gene3D" id="1.10.287.90">
    <property type="match status" value="1"/>
</dbReference>
<dbReference type="GO" id="GO:0005507">
    <property type="term" value="F:copper ion binding"/>
    <property type="evidence" value="ECO:0007669"/>
    <property type="project" value="InterPro"/>
</dbReference>
<evidence type="ECO:0000256" key="3">
    <source>
        <dbReference type="ARBA" id="ARBA00011700"/>
    </source>
</evidence>
<dbReference type="Pfam" id="PF00116">
    <property type="entry name" value="COX2"/>
    <property type="match status" value="1"/>
</dbReference>
<keyword evidence="11 18" id="KW-1133">Transmembrane helix</keyword>
<reference evidence="22 25" key="2">
    <citation type="submission" date="2019-12" db="EMBL/GenBank/DDBJ databases">
        <title>complete genome sequences of Aeromonas caviae str. WP2-W18-ESBL-01 isolated from wastewater treatment plant effluent.</title>
        <authorList>
            <person name="Sekizuka T."/>
            <person name="Itokawa K."/>
            <person name="Yatsu K."/>
            <person name="Inamine Y."/>
            <person name="Kuroda M."/>
        </authorList>
    </citation>
    <scope>NUCLEOTIDE SEQUENCE [LARGE SCALE GENOMIC DNA]</scope>
    <source>
        <strain evidence="22 25">WP2-W18-ESBL-01</strain>
    </source>
</reference>
<dbReference type="InterPro" id="IPR036257">
    <property type="entry name" value="Cyt_c_oxidase_su2_TM_sf"/>
</dbReference>
<dbReference type="EMBL" id="CP025706">
    <property type="protein sequence ID" value="AXB06158.1"/>
    <property type="molecule type" value="Genomic_DNA"/>
</dbReference>
<dbReference type="AlphaFoldDB" id="A0A2X4NDY4"/>
<evidence type="ECO:0000259" key="20">
    <source>
        <dbReference type="PROSITE" id="PS50999"/>
    </source>
</evidence>
<dbReference type="EMBL" id="CP120942">
    <property type="protein sequence ID" value="WFF96702.1"/>
    <property type="molecule type" value="Genomic_DNA"/>
</dbReference>
<keyword evidence="14" id="KW-0564">Palmitate</keyword>
<evidence type="ECO:0000256" key="16">
    <source>
        <dbReference type="ARBA" id="ARBA00025694"/>
    </source>
</evidence>
<evidence type="ECO:0000256" key="5">
    <source>
        <dbReference type="ARBA" id="ARBA00022475"/>
    </source>
</evidence>
<keyword evidence="10 17" id="KW-0249">Electron transport</keyword>
<evidence type="ECO:0000256" key="17">
    <source>
        <dbReference type="PIRNR" id="PIRNR000292"/>
    </source>
</evidence>
<evidence type="ECO:0000259" key="19">
    <source>
        <dbReference type="PROSITE" id="PS50857"/>
    </source>
</evidence>
<dbReference type="InterPro" id="IPR010514">
    <property type="entry name" value="COX_ARM"/>
</dbReference>
<dbReference type="GO" id="GO:0009486">
    <property type="term" value="F:cytochrome bo3 ubiquinol oxidase activity"/>
    <property type="evidence" value="ECO:0007669"/>
    <property type="project" value="InterPro"/>
</dbReference>
<reference evidence="24" key="4">
    <citation type="submission" date="2023-03" db="EMBL/GenBank/DDBJ databases">
        <title>Aeromonas caviae strain AC1520.</title>
        <authorList>
            <person name="Xie T."/>
            <person name="Zhang Q."/>
            <person name="Deng J."/>
            <person name="Li X."/>
        </authorList>
    </citation>
    <scope>NUCLEOTIDE SEQUENCE</scope>
    <source>
        <strain evidence="24">AC1520</strain>
    </source>
</reference>
<evidence type="ECO:0000256" key="9">
    <source>
        <dbReference type="ARBA" id="ARBA00022729"/>
    </source>
</evidence>
<evidence type="ECO:0000313" key="23">
    <source>
        <dbReference type="EMBL" id="GJB92802.1"/>
    </source>
</evidence>
<keyword evidence="4 17" id="KW-0813">Transport</keyword>
<evidence type="ECO:0000313" key="26">
    <source>
        <dbReference type="Proteomes" id="UP000737420"/>
    </source>
</evidence>
<evidence type="ECO:0000256" key="2">
    <source>
        <dbReference type="ARBA" id="ARBA00007866"/>
    </source>
</evidence>
<reference evidence="21" key="1">
    <citation type="journal article" date="2019" name="J Environ">
        <title>Genetic characterization and potential molecular dissemination mechanism of tet (31) gene in Aeromonas caviae from an oxytetracycline wastewater treatment system.</title>
        <authorList>
            <person name="Shi Y."/>
            <person name="Tian Z."/>
            <person name="Leclercq S.O."/>
            <person name="Zhang H."/>
            <person name="Yang M."/>
            <person name="Zhang Y."/>
        </authorList>
    </citation>
    <scope>NUCLEOTIDE SEQUENCE</scope>
    <source>
        <strain evidence="21">T25-39</strain>
    </source>
</reference>
<evidence type="ECO:0000313" key="22">
    <source>
        <dbReference type="EMBL" id="BBQ29862.1"/>
    </source>
</evidence>
<dbReference type="Gene3D" id="2.60.40.420">
    <property type="entry name" value="Cupredoxins - blue copper proteins"/>
    <property type="match status" value="1"/>
</dbReference>
<dbReference type="CDD" id="cd04212">
    <property type="entry name" value="CuRO_UO_II"/>
    <property type="match status" value="1"/>
</dbReference>
<dbReference type="EMBL" id="AP021927">
    <property type="protein sequence ID" value="BBQ29862.1"/>
    <property type="molecule type" value="Genomic_DNA"/>
</dbReference>
<dbReference type="PIRSF" id="PIRSF000292">
    <property type="entry name" value="Ubi_od_II"/>
    <property type="match status" value="1"/>
</dbReference>
<dbReference type="Proteomes" id="UP000266778">
    <property type="component" value="Chromosome"/>
</dbReference>
<evidence type="ECO:0000313" key="24">
    <source>
        <dbReference type="EMBL" id="WFF96702.1"/>
    </source>
</evidence>
<evidence type="ECO:0000256" key="18">
    <source>
        <dbReference type="SAM" id="Phobius"/>
    </source>
</evidence>
<protein>
    <recommendedName>
        <fullName evidence="17">Ubiquinol oxidase subunit 2</fullName>
    </recommendedName>
</protein>
<dbReference type="FunFam" id="1.10.287.90:FF:000002">
    <property type="entry name" value="Ubiquinol oxidase subunit 2"/>
    <property type="match status" value="1"/>
</dbReference>
<feature type="domain" description="Cytochrome oxidase subunit II transmembrane region profile" evidence="20">
    <location>
        <begin position="21"/>
        <end position="118"/>
    </location>
</feature>
<evidence type="ECO:0000256" key="10">
    <source>
        <dbReference type="ARBA" id="ARBA00022982"/>
    </source>
</evidence>
<dbReference type="InterPro" id="IPR006333">
    <property type="entry name" value="Cyt_o_ubiquinol_oxidase_su2"/>
</dbReference>
<dbReference type="NCBIfam" id="TIGR01433">
    <property type="entry name" value="CyoA"/>
    <property type="match status" value="1"/>
</dbReference>
<evidence type="ECO:0000256" key="13">
    <source>
        <dbReference type="ARBA" id="ARBA00023136"/>
    </source>
</evidence>
<dbReference type="InterPro" id="IPR034227">
    <property type="entry name" value="CuRO_UO_II"/>
</dbReference>
<gene>
    <name evidence="21" type="primary">cyoA</name>
    <name evidence="21" type="ORF">C1C91_15110</name>
    <name evidence="23" type="ORF">KAM382_28630</name>
    <name evidence="24" type="ORF">P5S46_13630</name>
    <name evidence="22" type="ORF">WP2W18E01_14440</name>
</gene>
<dbReference type="PROSITE" id="PS51257">
    <property type="entry name" value="PROKAR_LIPOPROTEIN"/>
    <property type="match status" value="1"/>
</dbReference>
<evidence type="ECO:0000256" key="6">
    <source>
        <dbReference type="ARBA" id="ARBA00022519"/>
    </source>
</evidence>
<comment type="similarity">
    <text evidence="2 17">Belongs to the cytochrome c oxidase subunit 2 family.</text>
</comment>
<dbReference type="InterPro" id="IPR008972">
    <property type="entry name" value="Cupredoxin"/>
</dbReference>
<evidence type="ECO:0000313" key="21">
    <source>
        <dbReference type="EMBL" id="AXB06158.1"/>
    </source>
</evidence>
<keyword evidence="9" id="KW-0732">Signal</keyword>